<keyword evidence="2" id="KW-0812">Transmembrane</keyword>
<protein>
    <submittedName>
        <fullName evidence="3">Uncharacterized protein</fullName>
    </submittedName>
</protein>
<dbReference type="RefSeq" id="WP_084113967.1">
    <property type="nucleotide sequence ID" value="NZ_FWXH01000002.1"/>
</dbReference>
<evidence type="ECO:0000256" key="1">
    <source>
        <dbReference type="SAM" id="Coils"/>
    </source>
</evidence>
<sequence length="190" mass="22471">MKKPNKNIYDKVMDEFNSDNITEADKSYSNIKKIYDEIKEFYKNKINNEEMNIKFEKIRIEEKLGKYSTDITEFGVSYFIVIFGNIFYFMIQDIFQYWSFNRTINFALNFVTLAIFLVVTMKSIGKDLKKESPKGLMLNISLKVLDELENEINEMNKLSSQKVEDTLDEQVKIDNISNDVKQIREFLGIK</sequence>
<dbReference type="Proteomes" id="UP000192468">
    <property type="component" value="Unassembled WGS sequence"/>
</dbReference>
<feature type="coiled-coil region" evidence="1">
    <location>
        <begin position="138"/>
        <end position="165"/>
    </location>
</feature>
<dbReference type="AlphaFoldDB" id="A0A1W1X6A5"/>
<organism evidence="3 4">
    <name type="scientific">Clostridium acidisoli DSM 12555</name>
    <dbReference type="NCBI Taxonomy" id="1121291"/>
    <lineage>
        <taxon>Bacteria</taxon>
        <taxon>Bacillati</taxon>
        <taxon>Bacillota</taxon>
        <taxon>Clostridia</taxon>
        <taxon>Eubacteriales</taxon>
        <taxon>Clostridiaceae</taxon>
        <taxon>Clostridium</taxon>
    </lineage>
</organism>
<accession>A0A1W1X6A5</accession>
<feature type="transmembrane region" description="Helical" evidence="2">
    <location>
        <begin position="71"/>
        <end position="91"/>
    </location>
</feature>
<evidence type="ECO:0000313" key="3">
    <source>
        <dbReference type="EMBL" id="SMC19357.1"/>
    </source>
</evidence>
<evidence type="ECO:0000256" key="2">
    <source>
        <dbReference type="SAM" id="Phobius"/>
    </source>
</evidence>
<feature type="transmembrane region" description="Helical" evidence="2">
    <location>
        <begin position="103"/>
        <end position="121"/>
    </location>
</feature>
<keyword evidence="2" id="KW-0472">Membrane</keyword>
<keyword evidence="2" id="KW-1133">Transmembrane helix</keyword>
<evidence type="ECO:0000313" key="4">
    <source>
        <dbReference type="Proteomes" id="UP000192468"/>
    </source>
</evidence>
<dbReference type="STRING" id="1121291.SAMN02745134_00808"/>
<gene>
    <name evidence="3" type="ORF">SAMN02745134_00808</name>
</gene>
<name>A0A1W1X6A5_9CLOT</name>
<dbReference type="EMBL" id="FWXH01000002">
    <property type="protein sequence ID" value="SMC19357.1"/>
    <property type="molecule type" value="Genomic_DNA"/>
</dbReference>
<keyword evidence="1" id="KW-0175">Coiled coil</keyword>
<keyword evidence="4" id="KW-1185">Reference proteome</keyword>
<proteinExistence type="predicted"/>
<reference evidence="3 4" key="1">
    <citation type="submission" date="2017-04" db="EMBL/GenBank/DDBJ databases">
        <authorList>
            <person name="Afonso C.L."/>
            <person name="Miller P.J."/>
            <person name="Scott M.A."/>
            <person name="Spackman E."/>
            <person name="Goraichik I."/>
            <person name="Dimitrov K.M."/>
            <person name="Suarez D.L."/>
            <person name="Swayne D.E."/>
        </authorList>
    </citation>
    <scope>NUCLEOTIDE SEQUENCE [LARGE SCALE GENOMIC DNA]</scope>
    <source>
        <strain evidence="3 4">DSM 12555</strain>
    </source>
</reference>